<name>A0ACC0PXI1_RHOML</name>
<proteinExistence type="predicted"/>
<keyword evidence="2" id="KW-1185">Reference proteome</keyword>
<sequence length="396" mass="43480">METVINEHGLDIDALKSSHGPLTGGTHMGDSSSAQFAGKYIPTQLLLLVAYLSVHRDEVVLTNKGGDIANAGSSQTAAMVNDSKSGMAEYERTNPQASSRPPVGPSAAGHDIYQGSIQAKGGGVMLQLRQLDQASTSAIHSGTNVVSKDQSYILPSLEALQNGEVTTMQLDSCDQLSMDPSKNAPNVVIAERNIITVNSSKERKRNTERKHRGTGVRIEVSWEDILECAKNIMSRKGAAEKLQVSISTLKRVCRGYGLDRWPPRNQNIKKFRSFRSSPVENEGQIRQHLNSDLPSTQASDSVAHTKPAFQDADIVTIRAKYENNTIKFRLTLPSRLVALQQEVAKRLNLEAGTYYIRYEDEENELILIACDQDLQDCIDTFKSLGNTSVVVQLEPK</sequence>
<accession>A0ACC0PXI1</accession>
<evidence type="ECO:0000313" key="2">
    <source>
        <dbReference type="Proteomes" id="UP001062846"/>
    </source>
</evidence>
<comment type="caution">
    <text evidence="1">The sequence shown here is derived from an EMBL/GenBank/DDBJ whole genome shotgun (WGS) entry which is preliminary data.</text>
</comment>
<dbReference type="Proteomes" id="UP001062846">
    <property type="component" value="Chromosome 2"/>
</dbReference>
<gene>
    <name evidence="1" type="ORF">RHMOL_Rhmol02G0311000</name>
</gene>
<protein>
    <submittedName>
        <fullName evidence="1">Uncharacterized protein</fullName>
    </submittedName>
</protein>
<organism evidence="1 2">
    <name type="scientific">Rhododendron molle</name>
    <name type="common">Chinese azalea</name>
    <name type="synonym">Azalea mollis</name>
    <dbReference type="NCBI Taxonomy" id="49168"/>
    <lineage>
        <taxon>Eukaryota</taxon>
        <taxon>Viridiplantae</taxon>
        <taxon>Streptophyta</taxon>
        <taxon>Embryophyta</taxon>
        <taxon>Tracheophyta</taxon>
        <taxon>Spermatophyta</taxon>
        <taxon>Magnoliopsida</taxon>
        <taxon>eudicotyledons</taxon>
        <taxon>Gunneridae</taxon>
        <taxon>Pentapetalae</taxon>
        <taxon>asterids</taxon>
        <taxon>Ericales</taxon>
        <taxon>Ericaceae</taxon>
        <taxon>Ericoideae</taxon>
        <taxon>Rhodoreae</taxon>
        <taxon>Rhododendron</taxon>
    </lineage>
</organism>
<reference evidence="1" key="1">
    <citation type="submission" date="2022-02" db="EMBL/GenBank/DDBJ databases">
        <title>Plant Genome Project.</title>
        <authorList>
            <person name="Zhang R.-G."/>
        </authorList>
    </citation>
    <scope>NUCLEOTIDE SEQUENCE</scope>
    <source>
        <strain evidence="1">AT1</strain>
    </source>
</reference>
<evidence type="ECO:0000313" key="1">
    <source>
        <dbReference type="EMBL" id="KAI8569871.1"/>
    </source>
</evidence>
<dbReference type="EMBL" id="CM046389">
    <property type="protein sequence ID" value="KAI8569871.1"/>
    <property type="molecule type" value="Genomic_DNA"/>
</dbReference>